<gene>
    <name evidence="6" type="ORF">N8I77_008131</name>
</gene>
<dbReference type="GO" id="GO:0016787">
    <property type="term" value="F:hydrolase activity"/>
    <property type="evidence" value="ECO:0007669"/>
    <property type="project" value="UniProtKB-KW"/>
</dbReference>
<evidence type="ECO:0000256" key="2">
    <source>
        <dbReference type="ARBA" id="ARBA00022801"/>
    </source>
</evidence>
<comment type="caution">
    <text evidence="6">The sequence shown here is derived from an EMBL/GenBank/DDBJ whole genome shotgun (WGS) entry which is preliminary data.</text>
</comment>
<keyword evidence="2 3" id="KW-0378">Hydrolase</keyword>
<dbReference type="PROSITE" id="PS00941">
    <property type="entry name" value="CARBOXYLESTERASE_B_2"/>
    <property type="match status" value="1"/>
</dbReference>
<evidence type="ECO:0000256" key="4">
    <source>
        <dbReference type="SAM" id="MobiDB-lite"/>
    </source>
</evidence>
<dbReference type="AlphaFoldDB" id="A0AAD9SDH4"/>
<dbReference type="InterPro" id="IPR029058">
    <property type="entry name" value="AB_hydrolase_fold"/>
</dbReference>
<evidence type="ECO:0000313" key="7">
    <source>
        <dbReference type="Proteomes" id="UP001265746"/>
    </source>
</evidence>
<dbReference type="InterPro" id="IPR019826">
    <property type="entry name" value="Carboxylesterase_B_AS"/>
</dbReference>
<accession>A0AAD9SDH4</accession>
<dbReference type="Pfam" id="PF00135">
    <property type="entry name" value="COesterase"/>
    <property type="match status" value="1"/>
</dbReference>
<evidence type="ECO:0000259" key="5">
    <source>
        <dbReference type="Pfam" id="PF00135"/>
    </source>
</evidence>
<feature type="region of interest" description="Disordered" evidence="4">
    <location>
        <begin position="205"/>
        <end position="232"/>
    </location>
</feature>
<evidence type="ECO:0000313" key="6">
    <source>
        <dbReference type="EMBL" id="KAK2605282.1"/>
    </source>
</evidence>
<dbReference type="PANTHER" id="PTHR11559">
    <property type="entry name" value="CARBOXYLESTERASE"/>
    <property type="match status" value="1"/>
</dbReference>
<dbReference type="Gene3D" id="3.40.50.1820">
    <property type="entry name" value="alpha/beta hydrolase"/>
    <property type="match status" value="2"/>
</dbReference>
<dbReference type="SUPFAM" id="SSF53474">
    <property type="entry name" value="alpha/beta-Hydrolases"/>
    <property type="match status" value="1"/>
</dbReference>
<evidence type="ECO:0000256" key="1">
    <source>
        <dbReference type="ARBA" id="ARBA00005964"/>
    </source>
</evidence>
<dbReference type="PROSITE" id="PS00122">
    <property type="entry name" value="CARBOXYLESTERASE_B_1"/>
    <property type="match status" value="1"/>
</dbReference>
<dbReference type="EMBL" id="JAUJFL010000004">
    <property type="protein sequence ID" value="KAK2605282.1"/>
    <property type="molecule type" value="Genomic_DNA"/>
</dbReference>
<organism evidence="6 7">
    <name type="scientific">Phomopsis amygdali</name>
    <name type="common">Fusicoccum amygdali</name>
    <dbReference type="NCBI Taxonomy" id="1214568"/>
    <lineage>
        <taxon>Eukaryota</taxon>
        <taxon>Fungi</taxon>
        <taxon>Dikarya</taxon>
        <taxon>Ascomycota</taxon>
        <taxon>Pezizomycotina</taxon>
        <taxon>Sordariomycetes</taxon>
        <taxon>Sordariomycetidae</taxon>
        <taxon>Diaporthales</taxon>
        <taxon>Diaporthaceae</taxon>
        <taxon>Diaporthe</taxon>
    </lineage>
</organism>
<reference evidence="6" key="1">
    <citation type="submission" date="2023-06" db="EMBL/GenBank/DDBJ databases">
        <authorList>
            <person name="Noh H."/>
        </authorList>
    </citation>
    <scope>NUCLEOTIDE SEQUENCE</scope>
    <source>
        <strain evidence="6">DUCC20226</strain>
    </source>
</reference>
<feature type="compositionally biased region" description="Polar residues" evidence="4">
    <location>
        <begin position="206"/>
        <end position="222"/>
    </location>
</feature>
<dbReference type="EC" id="3.1.1.-" evidence="3"/>
<feature type="domain" description="Carboxylesterase type B" evidence="5">
    <location>
        <begin position="5"/>
        <end position="387"/>
    </location>
</feature>
<evidence type="ECO:0000256" key="3">
    <source>
        <dbReference type="RuleBase" id="RU361235"/>
    </source>
</evidence>
<dbReference type="InterPro" id="IPR050309">
    <property type="entry name" value="Type-B_Carboxylest/Lipase"/>
</dbReference>
<protein>
    <recommendedName>
        <fullName evidence="3">Carboxylic ester hydrolase</fullName>
        <ecNumber evidence="3">3.1.1.-</ecNumber>
    </recommendedName>
</protein>
<comment type="similarity">
    <text evidence="1 3">Belongs to the type-B carboxylesterase/lipase family.</text>
</comment>
<sequence length="414" mass="44191">MPFGNECAQLGQDGTITGSEDCLFLNIWTPENFNNESNYPIYLWSYGGRFSGGAGSQLTYDGSGLAAKGVVVGTYNYRLGVLGGLAHPELSAEAEGNSTGNWFLQDQIACLHWTNENIQLFGGNPSQITVGGQSAGSAIALDLVYSALAAGLLQGAIAESGARAPHDPLTGSLATSHRSKSEAEAQGVDFLATLNVSSIEEAPTLANHSQNDVPVLTGNNLDESGASPDPCTMDLAEYNSSNKAISGPIGLEDTYFQLFPAGTESEAGTQTNNFYRNQSLFSSWSWANAWAAGGGSSSVYTYFWTHAPPGQSAGAYHGSELNYVFNNIPWATTLNGRTLNWTAEDYAIQDVMSQYWYNFIATGNPNGQNLTEWVASTNQSATTMTLGYGYGIIPVGSNDVIEFLTEYFAQEIAY</sequence>
<keyword evidence="7" id="KW-1185">Reference proteome</keyword>
<proteinExistence type="inferred from homology"/>
<dbReference type="InterPro" id="IPR002018">
    <property type="entry name" value="CarbesteraseB"/>
</dbReference>
<name>A0AAD9SDH4_PHOAM</name>
<dbReference type="Proteomes" id="UP001265746">
    <property type="component" value="Unassembled WGS sequence"/>
</dbReference>
<dbReference type="InterPro" id="IPR019819">
    <property type="entry name" value="Carboxylesterase_B_CS"/>
</dbReference>